<keyword evidence="3" id="KW-1185">Reference proteome</keyword>
<dbReference type="AlphaFoldDB" id="A0A328UGR1"/>
<name>A0A328UGR1_9FIRM</name>
<dbReference type="Proteomes" id="UP000249377">
    <property type="component" value="Unassembled WGS sequence"/>
</dbReference>
<reference evidence="2 3" key="1">
    <citation type="submission" date="2018-06" db="EMBL/GenBank/DDBJ databases">
        <title>Noncontiguous genome sequence of Ruminococcaceae bacterium ASD2818.</title>
        <authorList>
            <person name="Chaplin A.V."/>
            <person name="Sokolova S.R."/>
            <person name="Kochetkova T.O."/>
            <person name="Goltsov A.Y."/>
            <person name="Trofimov D.Y."/>
            <person name="Efimov B.A."/>
        </authorList>
    </citation>
    <scope>NUCLEOTIDE SEQUENCE [LARGE SCALE GENOMIC DNA]</scope>
    <source>
        <strain evidence="2 3">ASD2818</strain>
    </source>
</reference>
<proteinExistence type="predicted"/>
<sequence length="63" mass="6659">MGYNRSRNINGAVSPPAGSSPAAEKSFYGFAAPLQPTWQSAAAAGRRQAEEHISAIPFANINR</sequence>
<evidence type="ECO:0000313" key="2">
    <source>
        <dbReference type="EMBL" id="RAQ30728.1"/>
    </source>
</evidence>
<comment type="caution">
    <text evidence="2">The sequence shown here is derived from an EMBL/GenBank/DDBJ whole genome shotgun (WGS) entry which is preliminary data.</text>
</comment>
<dbReference type="EMBL" id="QLYR01000001">
    <property type="protein sequence ID" value="RAQ30728.1"/>
    <property type="molecule type" value="Genomic_DNA"/>
</dbReference>
<feature type="region of interest" description="Disordered" evidence="1">
    <location>
        <begin position="1"/>
        <end position="23"/>
    </location>
</feature>
<evidence type="ECO:0000313" key="3">
    <source>
        <dbReference type="Proteomes" id="UP000249377"/>
    </source>
</evidence>
<organism evidence="2 3">
    <name type="scientific">Hydrogeniiclostridium mannosilyticum</name>
    <dbReference type="NCBI Taxonomy" id="2764322"/>
    <lineage>
        <taxon>Bacteria</taxon>
        <taxon>Bacillati</taxon>
        <taxon>Bacillota</taxon>
        <taxon>Clostridia</taxon>
        <taxon>Eubacteriales</taxon>
        <taxon>Acutalibacteraceae</taxon>
        <taxon>Hydrogeniiclostridium</taxon>
    </lineage>
</organism>
<feature type="compositionally biased region" description="Low complexity" evidence="1">
    <location>
        <begin position="14"/>
        <end position="23"/>
    </location>
</feature>
<protein>
    <submittedName>
        <fullName evidence="2">Uncharacterized protein</fullName>
    </submittedName>
</protein>
<feature type="compositionally biased region" description="Polar residues" evidence="1">
    <location>
        <begin position="1"/>
        <end position="11"/>
    </location>
</feature>
<evidence type="ECO:0000256" key="1">
    <source>
        <dbReference type="SAM" id="MobiDB-lite"/>
    </source>
</evidence>
<accession>A0A328UGR1</accession>
<gene>
    <name evidence="2" type="ORF">DPQ25_04390</name>
</gene>